<name>A0A6B9ZK89_9BACT</name>
<evidence type="ECO:0000313" key="1">
    <source>
        <dbReference type="EMBL" id="QHS61043.1"/>
    </source>
</evidence>
<protein>
    <submittedName>
        <fullName evidence="1">Uncharacterized protein</fullName>
    </submittedName>
</protein>
<dbReference type="EMBL" id="CP048113">
    <property type="protein sequence ID" value="QHS61043.1"/>
    <property type="molecule type" value="Genomic_DNA"/>
</dbReference>
<keyword evidence="2" id="KW-1185">Reference proteome</keyword>
<dbReference type="Proteomes" id="UP000476411">
    <property type="component" value="Chromosome"/>
</dbReference>
<sequence length="128" mass="13377">MKKAKIILVLVSLLAAAGGVFSYNTIKAMRNMRPAYTYTGGITWTSTTIGIKIYSTTIPVCVTLSILGKTAYVTNVGIPAADVYTTANANTIFTTTTAVGGPTVSTTLPITICNTHAPLTNTLATTLQ</sequence>
<accession>A0A6B9ZK89</accession>
<reference evidence="1 2" key="1">
    <citation type="submission" date="2020-01" db="EMBL/GenBank/DDBJ databases">
        <title>Complete genome sequence of Chitinophaga sp. H33E-04 isolated from quinoa roots.</title>
        <authorList>
            <person name="Weon H.-Y."/>
            <person name="Lee S.A."/>
        </authorList>
    </citation>
    <scope>NUCLEOTIDE SEQUENCE [LARGE SCALE GENOMIC DNA]</scope>
    <source>
        <strain evidence="1 2">H33E-04</strain>
    </source>
</reference>
<dbReference type="KEGG" id="chih:GWR21_15985"/>
<organism evidence="1 2">
    <name type="scientific">Chitinophaga agri</name>
    <dbReference type="NCBI Taxonomy" id="2703787"/>
    <lineage>
        <taxon>Bacteria</taxon>
        <taxon>Pseudomonadati</taxon>
        <taxon>Bacteroidota</taxon>
        <taxon>Chitinophagia</taxon>
        <taxon>Chitinophagales</taxon>
        <taxon>Chitinophagaceae</taxon>
        <taxon>Chitinophaga</taxon>
    </lineage>
</organism>
<proteinExistence type="predicted"/>
<evidence type="ECO:0000313" key="2">
    <source>
        <dbReference type="Proteomes" id="UP000476411"/>
    </source>
</evidence>
<dbReference type="AlphaFoldDB" id="A0A6B9ZK89"/>
<dbReference type="RefSeq" id="WP_162332726.1">
    <property type="nucleotide sequence ID" value="NZ_CP048113.1"/>
</dbReference>
<gene>
    <name evidence="1" type="ORF">GWR21_15985</name>
</gene>